<evidence type="ECO:0000313" key="4">
    <source>
        <dbReference type="Proteomes" id="UP001562354"/>
    </source>
</evidence>
<dbReference type="PANTHER" id="PTHR33387:SF3">
    <property type="entry name" value="DUF985 DOMAIN-CONTAINING PROTEIN"/>
    <property type="match status" value="1"/>
</dbReference>
<dbReference type="Pfam" id="PF06172">
    <property type="entry name" value="Cupin_5"/>
    <property type="match status" value="1"/>
</dbReference>
<name>A0ABR3P549_9PEZI</name>
<dbReference type="InterPro" id="IPR009327">
    <property type="entry name" value="Cupin_DUF985"/>
</dbReference>
<evidence type="ECO:0000256" key="1">
    <source>
        <dbReference type="SAM" id="MobiDB-lite"/>
    </source>
</evidence>
<dbReference type="PANTHER" id="PTHR33387">
    <property type="entry name" value="RMLC-LIKE JELLY ROLL FOLD PROTEIN"/>
    <property type="match status" value="1"/>
</dbReference>
<dbReference type="EMBL" id="JBFMKM010000014">
    <property type="protein sequence ID" value="KAL1297821.1"/>
    <property type="molecule type" value="Genomic_DNA"/>
</dbReference>
<feature type="region of interest" description="Disordered" evidence="1">
    <location>
        <begin position="1"/>
        <end position="21"/>
    </location>
</feature>
<evidence type="ECO:0000259" key="2">
    <source>
        <dbReference type="Pfam" id="PF06172"/>
    </source>
</evidence>
<dbReference type="InterPro" id="IPR014710">
    <property type="entry name" value="RmlC-like_jellyroll"/>
</dbReference>
<gene>
    <name evidence="3" type="ORF">AAFC00_006350</name>
</gene>
<reference evidence="3 4" key="1">
    <citation type="submission" date="2024-07" db="EMBL/GenBank/DDBJ databases">
        <title>Draft sequence of the Neodothiora populina.</title>
        <authorList>
            <person name="Drown D.D."/>
            <person name="Schuette U.S."/>
            <person name="Buechlein A.B."/>
            <person name="Rusch D.R."/>
            <person name="Winton L.W."/>
            <person name="Adams G.A."/>
        </authorList>
    </citation>
    <scope>NUCLEOTIDE SEQUENCE [LARGE SCALE GENOMIC DNA]</scope>
    <source>
        <strain evidence="3 4">CPC 39397</strain>
    </source>
</reference>
<accession>A0ABR3P549</accession>
<dbReference type="InterPro" id="IPR039935">
    <property type="entry name" value="YML079W-like"/>
</dbReference>
<keyword evidence="4" id="KW-1185">Reference proteome</keyword>
<evidence type="ECO:0000313" key="3">
    <source>
        <dbReference type="EMBL" id="KAL1297821.1"/>
    </source>
</evidence>
<dbReference type="GeneID" id="95980049"/>
<dbReference type="RefSeq" id="XP_069197503.1">
    <property type="nucleotide sequence ID" value="XM_069346294.1"/>
</dbReference>
<comment type="caution">
    <text evidence="3">The sequence shown here is derived from an EMBL/GenBank/DDBJ whole genome shotgun (WGS) entry which is preliminary data.</text>
</comment>
<dbReference type="CDD" id="cd06121">
    <property type="entry name" value="cupin_YML079wp"/>
    <property type="match status" value="1"/>
</dbReference>
<dbReference type="SUPFAM" id="SSF51182">
    <property type="entry name" value="RmlC-like cupins"/>
    <property type="match status" value="1"/>
</dbReference>
<feature type="domain" description="DUF985" evidence="2">
    <location>
        <begin position="32"/>
        <end position="230"/>
    </location>
</feature>
<proteinExistence type="predicted"/>
<sequence>MSSIDPTLSSPLTPHYTTNNTLKADEAPAAKSLISTLNLTAHIEGGYFLETDRDPTRVPNPFLSSSSPGPHQRHQRPSSKAADLDAEASDKTRNACTSIHYLLTPTSPLGAFHRNKGRTIHTLHRGRGRYVVVHADEVMPFYDAHECQQGQGGGVEKARVETFVVGLAVERGERIQWIVEGGKYKASYLLEDLDDDGNKGQGGGEGGSSGGLLISETVVPGFEYGDHDFMREDRLDALVTKEQADELRWMLRKDDDAPK</sequence>
<organism evidence="3 4">
    <name type="scientific">Neodothiora populina</name>
    <dbReference type="NCBI Taxonomy" id="2781224"/>
    <lineage>
        <taxon>Eukaryota</taxon>
        <taxon>Fungi</taxon>
        <taxon>Dikarya</taxon>
        <taxon>Ascomycota</taxon>
        <taxon>Pezizomycotina</taxon>
        <taxon>Dothideomycetes</taxon>
        <taxon>Dothideomycetidae</taxon>
        <taxon>Dothideales</taxon>
        <taxon>Dothioraceae</taxon>
        <taxon>Neodothiora</taxon>
    </lineage>
</organism>
<dbReference type="Gene3D" id="2.60.120.10">
    <property type="entry name" value="Jelly Rolls"/>
    <property type="match status" value="1"/>
</dbReference>
<dbReference type="InterPro" id="IPR011051">
    <property type="entry name" value="RmlC_Cupin_sf"/>
</dbReference>
<protein>
    <recommendedName>
        <fullName evidence="2">DUF985 domain-containing protein</fullName>
    </recommendedName>
</protein>
<feature type="region of interest" description="Disordered" evidence="1">
    <location>
        <begin position="50"/>
        <end position="89"/>
    </location>
</feature>
<dbReference type="Proteomes" id="UP001562354">
    <property type="component" value="Unassembled WGS sequence"/>
</dbReference>